<accession>A0A2T7BTW5</accession>
<sequence>MYRQLEKLITHTSNELNLVSRHLSQRTELSPDHIDLLSILFDYSKLSQYDLTMKLNKEQSIVSRWIKKLCKLGYIMSIQNKTDLRCKDLIITEKSKLLIQQINDSRVALIEARCQSLSQEDILLFQMLLLKLSSLEQYKQNGPRL</sequence>
<dbReference type="GO" id="GO:0003700">
    <property type="term" value="F:DNA-binding transcription factor activity"/>
    <property type="evidence" value="ECO:0007669"/>
    <property type="project" value="InterPro"/>
</dbReference>
<dbReference type="GeneID" id="97288213"/>
<dbReference type="InterPro" id="IPR000835">
    <property type="entry name" value="HTH_MarR-typ"/>
</dbReference>
<dbReference type="AlphaFoldDB" id="A0A2T7BTW5"/>
<keyword evidence="8" id="KW-1185">Reference proteome</keyword>
<evidence type="ECO:0000313" key="5">
    <source>
        <dbReference type="EMBL" id="GEQ00966.1"/>
    </source>
</evidence>
<protein>
    <submittedName>
        <fullName evidence="5 6">Transcriptional regulator</fullName>
    </submittedName>
</protein>
<dbReference type="Gene3D" id="1.10.10.10">
    <property type="entry name" value="Winged helix-like DNA-binding domain superfamily/Winged helix DNA-binding domain"/>
    <property type="match status" value="1"/>
</dbReference>
<reference evidence="5 8" key="2">
    <citation type="submission" date="2019-07" db="EMBL/GenBank/DDBJ databases">
        <title>Whole genome shotgun sequence of Staphylococcus arlettae NBRC 109765.</title>
        <authorList>
            <person name="Hosoyama A."/>
            <person name="Uohara A."/>
            <person name="Ohji S."/>
            <person name="Ichikawa N."/>
        </authorList>
    </citation>
    <scope>NUCLEOTIDE SEQUENCE [LARGE SCALE GENOMIC DNA]</scope>
    <source>
        <strain evidence="5 8">NBRC 109765</strain>
    </source>
</reference>
<reference evidence="6 7" key="1">
    <citation type="submission" date="2018-06" db="EMBL/GenBank/DDBJ databases">
        <authorList>
            <consortium name="Pathogen Informatics"/>
            <person name="Doyle S."/>
        </authorList>
    </citation>
    <scope>NUCLEOTIDE SEQUENCE [LARGE SCALE GENOMIC DNA]</scope>
    <source>
        <strain evidence="6 7">NCTC12413</strain>
    </source>
</reference>
<evidence type="ECO:0000259" key="4">
    <source>
        <dbReference type="PROSITE" id="PS50995"/>
    </source>
</evidence>
<dbReference type="GO" id="GO:0003677">
    <property type="term" value="F:DNA binding"/>
    <property type="evidence" value="ECO:0007669"/>
    <property type="project" value="UniProtKB-KW"/>
</dbReference>
<feature type="domain" description="HTH marR-type" evidence="4">
    <location>
        <begin position="1"/>
        <end position="134"/>
    </location>
</feature>
<organism evidence="6 7">
    <name type="scientific">Staphylococcus arlettae</name>
    <dbReference type="NCBI Taxonomy" id="29378"/>
    <lineage>
        <taxon>Bacteria</taxon>
        <taxon>Bacillati</taxon>
        <taxon>Bacillota</taxon>
        <taxon>Bacilli</taxon>
        <taxon>Bacillales</taxon>
        <taxon>Staphylococcaceae</taxon>
        <taxon>Staphylococcus</taxon>
    </lineage>
</organism>
<evidence type="ECO:0000313" key="6">
    <source>
        <dbReference type="EMBL" id="SUJ21439.1"/>
    </source>
</evidence>
<dbReference type="Pfam" id="PF01047">
    <property type="entry name" value="MarR"/>
    <property type="match status" value="1"/>
</dbReference>
<dbReference type="PANTHER" id="PTHR42756">
    <property type="entry name" value="TRANSCRIPTIONAL REGULATOR, MARR"/>
    <property type="match status" value="1"/>
</dbReference>
<evidence type="ECO:0000256" key="3">
    <source>
        <dbReference type="ARBA" id="ARBA00023163"/>
    </source>
</evidence>
<dbReference type="RefSeq" id="WP_002510121.1">
    <property type="nucleotide sequence ID" value="NZ_BKAV01000023.1"/>
</dbReference>
<dbReference type="EMBL" id="BKAV01000023">
    <property type="protein sequence ID" value="GEQ00966.1"/>
    <property type="molecule type" value="Genomic_DNA"/>
</dbReference>
<keyword evidence="2" id="KW-0238">DNA-binding</keyword>
<dbReference type="Proteomes" id="UP000321598">
    <property type="component" value="Unassembled WGS sequence"/>
</dbReference>
<dbReference type="InterPro" id="IPR036388">
    <property type="entry name" value="WH-like_DNA-bd_sf"/>
</dbReference>
<name>A0A2T7BTW5_9STAP</name>
<dbReference type="InterPro" id="IPR036390">
    <property type="entry name" value="WH_DNA-bd_sf"/>
</dbReference>
<dbReference type="PANTHER" id="PTHR42756:SF1">
    <property type="entry name" value="TRANSCRIPTIONAL REPRESSOR OF EMRAB OPERON"/>
    <property type="match status" value="1"/>
</dbReference>
<dbReference type="OrthoDB" id="2400016at2"/>
<proteinExistence type="predicted"/>
<keyword evidence="1" id="KW-0805">Transcription regulation</keyword>
<keyword evidence="3" id="KW-0804">Transcription</keyword>
<dbReference type="SUPFAM" id="SSF46785">
    <property type="entry name" value="Winged helix' DNA-binding domain"/>
    <property type="match status" value="1"/>
</dbReference>
<evidence type="ECO:0000256" key="1">
    <source>
        <dbReference type="ARBA" id="ARBA00023015"/>
    </source>
</evidence>
<dbReference type="EMBL" id="UGZE01000001">
    <property type="protein sequence ID" value="SUJ21439.1"/>
    <property type="molecule type" value="Genomic_DNA"/>
</dbReference>
<dbReference type="PROSITE" id="PS50995">
    <property type="entry name" value="HTH_MARR_2"/>
    <property type="match status" value="1"/>
</dbReference>
<evidence type="ECO:0000313" key="7">
    <source>
        <dbReference type="Proteomes" id="UP000254956"/>
    </source>
</evidence>
<dbReference type="SMART" id="SM00347">
    <property type="entry name" value="HTH_MARR"/>
    <property type="match status" value="1"/>
</dbReference>
<evidence type="ECO:0000313" key="8">
    <source>
        <dbReference type="Proteomes" id="UP000321598"/>
    </source>
</evidence>
<dbReference type="Proteomes" id="UP000254956">
    <property type="component" value="Unassembled WGS sequence"/>
</dbReference>
<gene>
    <name evidence="6" type="ORF">NCTC12413_01905</name>
    <name evidence="5" type="ORF">SAR03_20030</name>
</gene>
<dbReference type="STRING" id="1212545.SARL_06979"/>
<evidence type="ECO:0000256" key="2">
    <source>
        <dbReference type="ARBA" id="ARBA00023125"/>
    </source>
</evidence>